<keyword evidence="5" id="KW-0560">Oxidoreductase</keyword>
<accession>A0A9Q5I1Q5</accession>
<keyword evidence="8" id="KW-1133">Transmembrane helix</keyword>
<proteinExistence type="inferred from homology"/>
<evidence type="ECO:0000256" key="4">
    <source>
        <dbReference type="ARBA" id="ARBA00022723"/>
    </source>
</evidence>
<evidence type="ECO:0000256" key="8">
    <source>
        <dbReference type="SAM" id="Phobius"/>
    </source>
</evidence>
<dbReference type="PANTHER" id="PTHR33577">
    <property type="entry name" value="STERIGMATOCYSTIN BIOSYNTHESIS PEROXIDASE STCC-RELATED"/>
    <property type="match status" value="1"/>
</dbReference>
<reference evidence="10" key="1">
    <citation type="submission" date="2016-06" db="EMBL/GenBank/DDBJ databases">
        <title>Draft Genome sequence of the fungus Inonotus baumii.</title>
        <authorList>
            <person name="Zhu H."/>
            <person name="Lin W."/>
        </authorList>
    </citation>
    <scope>NUCLEOTIDE SEQUENCE</scope>
    <source>
        <strain evidence="10">821</strain>
    </source>
</reference>
<keyword evidence="6" id="KW-0408">Iron</keyword>
<sequence length="247" mass="26678">MATFHNRNSYAPAGSGDSRSPCPALNALANHSYIPHSGRCIPFLQLVHALRIVYKCSYPFAFVLSIVGFLWCGHLTGSGLSTRLALDLHDLARHGRIEHDGSLGHADAAPGQKYAPVVPDPERLASLLDAQGPRVKGPAGVGALTLLDLARVRYLRDAELGRPLDPLHAFITRGEVALILLALGVASSGGLEDLAVPHERLEQWFTEERLPDDWEGPSSRIGLRNTAKVGKIVKSEVARFARYSQAG</sequence>
<keyword evidence="8" id="KW-0812">Transmembrane</keyword>
<dbReference type="PANTHER" id="PTHR33577:SF9">
    <property type="entry name" value="PEROXIDASE STCC"/>
    <property type="match status" value="1"/>
</dbReference>
<dbReference type="AlphaFoldDB" id="A0A9Q5I1Q5"/>
<dbReference type="InterPro" id="IPR036851">
    <property type="entry name" value="Chloroperoxidase-like_sf"/>
</dbReference>
<comment type="similarity">
    <text evidence="7">Belongs to the chloroperoxidase family.</text>
</comment>
<evidence type="ECO:0000313" key="10">
    <source>
        <dbReference type="EMBL" id="OCB89647.1"/>
    </source>
</evidence>
<dbReference type="Gene3D" id="1.10.489.10">
    <property type="entry name" value="Chloroperoxidase-like"/>
    <property type="match status" value="1"/>
</dbReference>
<organism evidence="10 11">
    <name type="scientific">Sanghuangporus baumii</name>
    <name type="common">Phellinus baumii</name>
    <dbReference type="NCBI Taxonomy" id="108892"/>
    <lineage>
        <taxon>Eukaryota</taxon>
        <taxon>Fungi</taxon>
        <taxon>Dikarya</taxon>
        <taxon>Basidiomycota</taxon>
        <taxon>Agaricomycotina</taxon>
        <taxon>Agaricomycetes</taxon>
        <taxon>Hymenochaetales</taxon>
        <taxon>Hymenochaetaceae</taxon>
        <taxon>Sanghuangporus</taxon>
    </lineage>
</organism>
<evidence type="ECO:0000256" key="5">
    <source>
        <dbReference type="ARBA" id="ARBA00023002"/>
    </source>
</evidence>
<keyword evidence="8" id="KW-0472">Membrane</keyword>
<dbReference type="InterPro" id="IPR000028">
    <property type="entry name" value="Chloroperoxidase"/>
</dbReference>
<evidence type="ECO:0000259" key="9">
    <source>
        <dbReference type="PROSITE" id="PS51405"/>
    </source>
</evidence>
<feature type="domain" description="Heme haloperoxidase family profile" evidence="9">
    <location>
        <begin position="6"/>
        <end position="239"/>
    </location>
</feature>
<dbReference type="Proteomes" id="UP000757232">
    <property type="component" value="Unassembled WGS sequence"/>
</dbReference>
<gene>
    <name evidence="10" type="ORF">A7U60_g3124</name>
</gene>
<keyword evidence="11" id="KW-1185">Reference proteome</keyword>
<evidence type="ECO:0000256" key="1">
    <source>
        <dbReference type="ARBA" id="ARBA00001970"/>
    </source>
</evidence>
<dbReference type="Pfam" id="PF01328">
    <property type="entry name" value="Peroxidase_2"/>
    <property type="match status" value="1"/>
</dbReference>
<dbReference type="EMBL" id="LNZH02000151">
    <property type="protein sequence ID" value="OCB89647.1"/>
    <property type="molecule type" value="Genomic_DNA"/>
</dbReference>
<protein>
    <submittedName>
        <fullName evidence="10">Cloroperoxidase</fullName>
    </submittedName>
</protein>
<dbReference type="GO" id="GO:0004601">
    <property type="term" value="F:peroxidase activity"/>
    <property type="evidence" value="ECO:0007669"/>
    <property type="project" value="UniProtKB-KW"/>
</dbReference>
<name>A0A9Q5I1Q5_SANBA</name>
<dbReference type="SUPFAM" id="SSF47571">
    <property type="entry name" value="Cloroperoxidase"/>
    <property type="match status" value="1"/>
</dbReference>
<evidence type="ECO:0000256" key="3">
    <source>
        <dbReference type="ARBA" id="ARBA00022617"/>
    </source>
</evidence>
<feature type="transmembrane region" description="Helical" evidence="8">
    <location>
        <begin position="52"/>
        <end position="73"/>
    </location>
</feature>
<evidence type="ECO:0000256" key="2">
    <source>
        <dbReference type="ARBA" id="ARBA00022559"/>
    </source>
</evidence>
<dbReference type="GO" id="GO:0046872">
    <property type="term" value="F:metal ion binding"/>
    <property type="evidence" value="ECO:0007669"/>
    <property type="project" value="UniProtKB-KW"/>
</dbReference>
<comment type="caution">
    <text evidence="10">The sequence shown here is derived from an EMBL/GenBank/DDBJ whole genome shotgun (WGS) entry which is preliminary data.</text>
</comment>
<comment type="cofactor">
    <cofactor evidence="1">
        <name>heme b</name>
        <dbReference type="ChEBI" id="CHEBI:60344"/>
    </cofactor>
</comment>
<dbReference type="OrthoDB" id="407298at2759"/>
<evidence type="ECO:0000313" key="11">
    <source>
        <dbReference type="Proteomes" id="UP000757232"/>
    </source>
</evidence>
<evidence type="ECO:0000256" key="7">
    <source>
        <dbReference type="ARBA" id="ARBA00025795"/>
    </source>
</evidence>
<keyword evidence="3" id="KW-0349">Heme</keyword>
<keyword evidence="4" id="KW-0479">Metal-binding</keyword>
<evidence type="ECO:0000256" key="6">
    <source>
        <dbReference type="ARBA" id="ARBA00023004"/>
    </source>
</evidence>
<dbReference type="PROSITE" id="PS51405">
    <property type="entry name" value="HEME_HALOPEROXIDASE"/>
    <property type="match status" value="1"/>
</dbReference>
<keyword evidence="2" id="KW-0575">Peroxidase</keyword>